<dbReference type="NCBIfam" id="TIGR01085">
    <property type="entry name" value="murE"/>
    <property type="match status" value="1"/>
</dbReference>
<dbReference type="Pfam" id="PF08245">
    <property type="entry name" value="Mur_ligase_M"/>
    <property type="match status" value="1"/>
</dbReference>
<dbReference type="InterPro" id="IPR000713">
    <property type="entry name" value="Mur_ligase_N"/>
</dbReference>
<dbReference type="GO" id="GO:0005524">
    <property type="term" value="F:ATP binding"/>
    <property type="evidence" value="ECO:0007669"/>
    <property type="project" value="UniProtKB-UniRule"/>
</dbReference>
<dbReference type="Pfam" id="PF02875">
    <property type="entry name" value="Mur_ligase_C"/>
    <property type="match status" value="1"/>
</dbReference>
<keyword evidence="6 7" id="KW-0961">Cell wall biogenesis/degradation</keyword>
<evidence type="ECO:0000256" key="5">
    <source>
        <dbReference type="ARBA" id="ARBA00023306"/>
    </source>
</evidence>
<dbReference type="InterPro" id="IPR005761">
    <property type="entry name" value="UDP-N-AcMur-Glu-dNH2Pim_ligase"/>
</dbReference>
<evidence type="ECO:0000256" key="7">
    <source>
        <dbReference type="HAMAP-Rule" id="MF_00208"/>
    </source>
</evidence>
<evidence type="ECO:0000313" key="12">
    <source>
        <dbReference type="EMBL" id="ORE89244.1"/>
    </source>
</evidence>
<keyword evidence="7" id="KW-0963">Cytoplasm</keyword>
<dbReference type="EC" id="6.3.2.13" evidence="7"/>
<dbReference type="NCBIfam" id="NF001126">
    <property type="entry name" value="PRK00139.1-4"/>
    <property type="match status" value="1"/>
</dbReference>
<feature type="binding site" evidence="7">
    <location>
        <position position="182"/>
    </location>
    <ligand>
        <name>UDP-N-acetyl-alpha-D-muramoyl-L-alanyl-D-glutamate</name>
        <dbReference type="ChEBI" id="CHEBI:83900"/>
    </ligand>
</feature>
<dbReference type="InterPro" id="IPR036565">
    <property type="entry name" value="Mur-like_cat_sf"/>
</dbReference>
<dbReference type="InterPro" id="IPR035911">
    <property type="entry name" value="MurE/MurF_N"/>
</dbReference>
<feature type="binding site" evidence="7">
    <location>
        <begin position="413"/>
        <end position="416"/>
    </location>
    <ligand>
        <name>meso-2,6-diaminopimelate</name>
        <dbReference type="ChEBI" id="CHEBI:57791"/>
    </ligand>
</feature>
<dbReference type="GO" id="GO:0009252">
    <property type="term" value="P:peptidoglycan biosynthetic process"/>
    <property type="evidence" value="ECO:0007669"/>
    <property type="project" value="UniProtKB-UniRule"/>
</dbReference>
<sequence length="503" mass="54231">MTSWHLNELLELDASLCGSNPLISGLAMDSRQVEPGALFLACRGTESHGLAHLEQALQRGAVALAWEPSPGVEAPQADVPCVAVDNLSRRVGLIASRFFGAPSRALFTVGVTGTDGKTSCTHLFAQAAARLQRRCGLMGTVGVGFLDDLAKATHTTPDPVQLQAGLARLAAEGADALAMEVSSHALDQGRIIGVDLDVAVFTNLSRDHLDYHGDLDNYARAKRRLLESDGLKALIINVDDDYGRQWARELADQRPVVAYAVDAQPEQADWLRAENIRKQPQGLSFDVVTAHERHAFECGLIGHFNIYNLLAVAAAWRAAGLELAQVLAALREVKTVPGRIEAFRAEGKPLAVVDYAHTPGALIQVLRALHQHRKPGGRIFCVFGCGGDRDRGKRPQMAAAAAAHADVLILTDDNPRTESPQDIIADMLEGLSADQAYSIIHDRALAIDHALGQAGPDDLVLIAGKGHEDYQQIGLERRPFSDREYVARRLHSASAQEGWACNA</sequence>
<dbReference type="STRING" id="1317117.ATO7_05175"/>
<keyword evidence="7" id="KW-0067">ATP-binding</keyword>
<dbReference type="PANTHER" id="PTHR23135">
    <property type="entry name" value="MUR LIGASE FAMILY MEMBER"/>
    <property type="match status" value="1"/>
</dbReference>
<feature type="binding site" evidence="7">
    <location>
        <position position="30"/>
    </location>
    <ligand>
        <name>UDP-N-acetyl-alpha-D-muramoyl-L-alanyl-D-glutamate</name>
        <dbReference type="ChEBI" id="CHEBI:83900"/>
    </ligand>
</feature>
<comment type="similarity">
    <text evidence="1 7">Belongs to the MurCDEF family. MurE subfamily.</text>
</comment>
<comment type="subcellular location">
    <subcellularLocation>
        <location evidence="7 8">Cytoplasm</location>
    </subcellularLocation>
</comment>
<keyword evidence="5 7" id="KW-0131">Cell cycle</keyword>
<dbReference type="InterPro" id="IPR013221">
    <property type="entry name" value="Mur_ligase_cen"/>
</dbReference>
<dbReference type="UniPathway" id="UPA00219"/>
<feature type="binding site" evidence="7">
    <location>
        <position position="389"/>
    </location>
    <ligand>
        <name>meso-2,6-diaminopimelate</name>
        <dbReference type="ChEBI" id="CHEBI:57791"/>
    </ligand>
</feature>
<keyword evidence="7" id="KW-0460">Magnesium</keyword>
<evidence type="ECO:0000256" key="4">
    <source>
        <dbReference type="ARBA" id="ARBA00022984"/>
    </source>
</evidence>
<keyword evidence="3 7" id="KW-0133">Cell shape</keyword>
<dbReference type="GO" id="GO:0071555">
    <property type="term" value="P:cell wall organization"/>
    <property type="evidence" value="ECO:0007669"/>
    <property type="project" value="UniProtKB-KW"/>
</dbReference>
<dbReference type="Gene3D" id="3.90.190.20">
    <property type="entry name" value="Mur ligase, C-terminal domain"/>
    <property type="match status" value="1"/>
</dbReference>
<keyword evidence="7" id="KW-0436">Ligase</keyword>
<dbReference type="GO" id="GO:0008765">
    <property type="term" value="F:UDP-N-acetylmuramoylalanyl-D-glutamate-2,6-diaminopimelate ligase activity"/>
    <property type="evidence" value="ECO:0007669"/>
    <property type="project" value="UniProtKB-UniRule"/>
</dbReference>
<dbReference type="Proteomes" id="UP000192342">
    <property type="component" value="Unassembled WGS sequence"/>
</dbReference>
<dbReference type="Gene3D" id="3.40.1190.10">
    <property type="entry name" value="Mur-like, catalytic domain"/>
    <property type="match status" value="1"/>
</dbReference>
<dbReference type="NCBIfam" id="NF001124">
    <property type="entry name" value="PRK00139.1-2"/>
    <property type="match status" value="1"/>
</dbReference>
<feature type="modified residue" description="N6-carboxylysine" evidence="7">
    <location>
        <position position="222"/>
    </location>
</feature>
<dbReference type="GO" id="GO:0005737">
    <property type="term" value="C:cytoplasm"/>
    <property type="evidence" value="ECO:0007669"/>
    <property type="project" value="UniProtKB-SubCell"/>
</dbReference>
<keyword evidence="13" id="KW-1185">Reference proteome</keyword>
<evidence type="ECO:0000313" key="13">
    <source>
        <dbReference type="Proteomes" id="UP000192342"/>
    </source>
</evidence>
<reference evidence="12 13" key="1">
    <citation type="submission" date="2013-04" db="EMBL/GenBank/DDBJ databases">
        <title>Oceanococcus atlanticus 22II-S10r2 Genome Sequencing.</title>
        <authorList>
            <person name="Lai Q."/>
            <person name="Li G."/>
            <person name="Shao Z."/>
        </authorList>
    </citation>
    <scope>NUCLEOTIDE SEQUENCE [LARGE SCALE GENOMIC DNA]</scope>
    <source>
        <strain evidence="12 13">22II-S10r2</strain>
    </source>
</reference>
<evidence type="ECO:0000259" key="9">
    <source>
        <dbReference type="Pfam" id="PF01225"/>
    </source>
</evidence>
<comment type="cofactor">
    <cofactor evidence="7">
        <name>Mg(2+)</name>
        <dbReference type="ChEBI" id="CHEBI:18420"/>
    </cofactor>
</comment>
<dbReference type="AlphaFoldDB" id="A0A1Y1SHW1"/>
<gene>
    <name evidence="7" type="primary">murE</name>
    <name evidence="12" type="ORF">ATO7_05175</name>
</gene>
<dbReference type="Pfam" id="PF01225">
    <property type="entry name" value="Mur_ligase"/>
    <property type="match status" value="1"/>
</dbReference>
<dbReference type="PANTHER" id="PTHR23135:SF4">
    <property type="entry name" value="UDP-N-ACETYLMURAMOYL-L-ALANYL-D-GLUTAMATE--2,6-DIAMINOPIMELATE LIGASE MURE HOMOLOG, CHLOROPLASTIC"/>
    <property type="match status" value="1"/>
</dbReference>
<name>A0A1Y1SHW1_9GAMM</name>
<accession>A0A1Y1SHW1</accession>
<dbReference type="HAMAP" id="MF_00208">
    <property type="entry name" value="MurE"/>
    <property type="match status" value="1"/>
</dbReference>
<evidence type="ECO:0000256" key="2">
    <source>
        <dbReference type="ARBA" id="ARBA00022618"/>
    </source>
</evidence>
<feature type="binding site" evidence="7">
    <location>
        <begin position="113"/>
        <end position="119"/>
    </location>
    <ligand>
        <name>ATP</name>
        <dbReference type="ChEBI" id="CHEBI:30616"/>
    </ligand>
</feature>
<feature type="domain" description="Mur ligase central" evidence="11">
    <location>
        <begin position="111"/>
        <end position="315"/>
    </location>
</feature>
<comment type="pathway">
    <text evidence="7 8">Cell wall biogenesis; peptidoglycan biosynthesis.</text>
</comment>
<protein>
    <recommendedName>
        <fullName evidence="7">UDP-N-acetylmuramoyl-L-alanyl-D-glutamate--2,6-diaminopimelate ligase</fullName>
        <ecNumber evidence="7">6.3.2.13</ecNumber>
    </recommendedName>
    <alternativeName>
        <fullName evidence="7">Meso-A2pm-adding enzyme</fullName>
    </alternativeName>
    <alternativeName>
        <fullName evidence="7">Meso-diaminopimelate-adding enzyme</fullName>
    </alternativeName>
    <alternativeName>
        <fullName evidence="7">UDP-MurNAc-L-Ala-D-Glu:meso-diaminopimelate ligase</fullName>
    </alternativeName>
    <alternativeName>
        <fullName evidence="7">UDP-MurNAc-tripeptide synthetase</fullName>
    </alternativeName>
    <alternativeName>
        <fullName evidence="7">UDP-N-acetylmuramyl-tripeptide synthetase</fullName>
    </alternativeName>
</protein>
<feature type="binding site" evidence="7">
    <location>
        <position position="190"/>
    </location>
    <ligand>
        <name>UDP-N-acetyl-alpha-D-muramoyl-L-alanyl-D-glutamate</name>
        <dbReference type="ChEBI" id="CHEBI:83900"/>
    </ligand>
</feature>
<dbReference type="OrthoDB" id="9800958at2"/>
<evidence type="ECO:0000256" key="8">
    <source>
        <dbReference type="RuleBase" id="RU004135"/>
    </source>
</evidence>
<dbReference type="GO" id="GO:0051301">
    <property type="term" value="P:cell division"/>
    <property type="evidence" value="ECO:0007669"/>
    <property type="project" value="UniProtKB-KW"/>
</dbReference>
<dbReference type="InterPro" id="IPR036615">
    <property type="entry name" value="Mur_ligase_C_dom_sf"/>
</dbReference>
<evidence type="ECO:0000259" key="11">
    <source>
        <dbReference type="Pfam" id="PF08245"/>
    </source>
</evidence>
<feature type="domain" description="Mur ligase C-terminal" evidence="10">
    <location>
        <begin position="338"/>
        <end position="466"/>
    </location>
</feature>
<evidence type="ECO:0000256" key="3">
    <source>
        <dbReference type="ARBA" id="ARBA00022960"/>
    </source>
</evidence>
<feature type="short sequence motif" description="Meso-diaminopimelate recognition motif" evidence="7">
    <location>
        <begin position="413"/>
        <end position="416"/>
    </location>
</feature>
<feature type="binding site" evidence="7">
    <location>
        <position position="188"/>
    </location>
    <ligand>
        <name>UDP-N-acetyl-alpha-D-muramoyl-L-alanyl-D-glutamate</name>
        <dbReference type="ChEBI" id="CHEBI:83900"/>
    </ligand>
</feature>
<comment type="function">
    <text evidence="7">Catalyzes the addition of meso-diaminopimelic acid to the nucleotide precursor UDP-N-acetylmuramoyl-L-alanyl-D-glutamate (UMAG) in the biosynthesis of bacterial cell-wall peptidoglycan.</text>
</comment>
<comment type="caution">
    <text evidence="12">The sequence shown here is derived from an EMBL/GenBank/DDBJ whole genome shotgun (WGS) entry which is preliminary data.</text>
</comment>
<feature type="binding site" evidence="7">
    <location>
        <position position="468"/>
    </location>
    <ligand>
        <name>meso-2,6-diaminopimelate</name>
        <dbReference type="ChEBI" id="CHEBI:57791"/>
    </ligand>
</feature>
<dbReference type="Gene3D" id="3.40.1390.10">
    <property type="entry name" value="MurE/MurF, N-terminal domain"/>
    <property type="match status" value="1"/>
</dbReference>
<comment type="PTM">
    <text evidence="7">Carboxylation is probably crucial for Mg(2+) binding and, consequently, for the gamma-phosphate positioning of ATP.</text>
</comment>
<dbReference type="SUPFAM" id="SSF53244">
    <property type="entry name" value="MurD-like peptide ligases, peptide-binding domain"/>
    <property type="match status" value="1"/>
</dbReference>
<dbReference type="EMBL" id="AQQV01000001">
    <property type="protein sequence ID" value="ORE89244.1"/>
    <property type="molecule type" value="Genomic_DNA"/>
</dbReference>
<evidence type="ECO:0000256" key="1">
    <source>
        <dbReference type="ARBA" id="ARBA00005898"/>
    </source>
</evidence>
<evidence type="ECO:0000259" key="10">
    <source>
        <dbReference type="Pfam" id="PF02875"/>
    </source>
</evidence>
<keyword evidence="7" id="KW-0547">Nucleotide-binding</keyword>
<keyword evidence="4 7" id="KW-0573">Peptidoglycan synthesis</keyword>
<dbReference type="GO" id="GO:0008360">
    <property type="term" value="P:regulation of cell shape"/>
    <property type="evidence" value="ECO:0007669"/>
    <property type="project" value="UniProtKB-KW"/>
</dbReference>
<evidence type="ECO:0000256" key="6">
    <source>
        <dbReference type="ARBA" id="ARBA00023316"/>
    </source>
</evidence>
<keyword evidence="2 7" id="KW-0132">Cell division</keyword>
<feature type="domain" description="Mur ligase N-terminal catalytic" evidence="9">
    <location>
        <begin position="23"/>
        <end position="98"/>
    </location>
</feature>
<dbReference type="SUPFAM" id="SSF63418">
    <property type="entry name" value="MurE/MurF N-terminal domain"/>
    <property type="match status" value="1"/>
</dbReference>
<dbReference type="SUPFAM" id="SSF53623">
    <property type="entry name" value="MurD-like peptide ligases, catalytic domain"/>
    <property type="match status" value="1"/>
</dbReference>
<feature type="binding site" evidence="7">
    <location>
        <position position="464"/>
    </location>
    <ligand>
        <name>meso-2,6-diaminopimelate</name>
        <dbReference type="ChEBI" id="CHEBI:57791"/>
    </ligand>
</feature>
<organism evidence="12 13">
    <name type="scientific">Oceanococcus atlanticus</name>
    <dbReference type="NCBI Taxonomy" id="1317117"/>
    <lineage>
        <taxon>Bacteria</taxon>
        <taxon>Pseudomonadati</taxon>
        <taxon>Pseudomonadota</taxon>
        <taxon>Gammaproteobacteria</taxon>
        <taxon>Chromatiales</taxon>
        <taxon>Oceanococcaceae</taxon>
        <taxon>Oceanococcus</taxon>
    </lineage>
</organism>
<dbReference type="InterPro" id="IPR004101">
    <property type="entry name" value="Mur_ligase_C"/>
</dbReference>
<comment type="caution">
    <text evidence="7">Lacks conserved residue(s) required for the propagation of feature annotation.</text>
</comment>
<comment type="catalytic activity">
    <reaction evidence="7">
        <text>UDP-N-acetyl-alpha-D-muramoyl-L-alanyl-D-glutamate + meso-2,6-diaminopimelate + ATP = UDP-N-acetyl-alpha-D-muramoyl-L-alanyl-gamma-D-glutamyl-meso-2,6-diaminopimelate + ADP + phosphate + H(+)</text>
        <dbReference type="Rhea" id="RHEA:23676"/>
        <dbReference type="ChEBI" id="CHEBI:15378"/>
        <dbReference type="ChEBI" id="CHEBI:30616"/>
        <dbReference type="ChEBI" id="CHEBI:43474"/>
        <dbReference type="ChEBI" id="CHEBI:57791"/>
        <dbReference type="ChEBI" id="CHEBI:83900"/>
        <dbReference type="ChEBI" id="CHEBI:83905"/>
        <dbReference type="ChEBI" id="CHEBI:456216"/>
        <dbReference type="EC" id="6.3.2.13"/>
    </reaction>
</comment>
<proteinExistence type="inferred from homology"/>
<feature type="binding site" evidence="7">
    <location>
        <begin position="155"/>
        <end position="156"/>
    </location>
    <ligand>
        <name>UDP-N-acetyl-alpha-D-muramoyl-L-alanyl-D-glutamate</name>
        <dbReference type="ChEBI" id="CHEBI:83900"/>
    </ligand>
</feature>
<dbReference type="GO" id="GO:0000287">
    <property type="term" value="F:magnesium ion binding"/>
    <property type="evidence" value="ECO:0007669"/>
    <property type="project" value="UniProtKB-UniRule"/>
</dbReference>
<dbReference type="RefSeq" id="WP_083560182.1">
    <property type="nucleotide sequence ID" value="NZ_AQQV01000001.1"/>
</dbReference>